<feature type="signal peptide" evidence="1">
    <location>
        <begin position="1"/>
        <end position="25"/>
    </location>
</feature>
<dbReference type="Pfam" id="PF00345">
    <property type="entry name" value="PapD_N"/>
    <property type="match status" value="1"/>
</dbReference>
<accession>A0A841KP37</accession>
<dbReference type="InterPro" id="IPR013783">
    <property type="entry name" value="Ig-like_fold"/>
</dbReference>
<evidence type="ECO:0000313" key="3">
    <source>
        <dbReference type="EMBL" id="MBB6185609.1"/>
    </source>
</evidence>
<dbReference type="InterPro" id="IPR050643">
    <property type="entry name" value="Periplasmic_pilus_chap"/>
</dbReference>
<dbReference type="GO" id="GO:0030288">
    <property type="term" value="C:outer membrane-bounded periplasmic space"/>
    <property type="evidence" value="ECO:0007669"/>
    <property type="project" value="InterPro"/>
</dbReference>
<dbReference type="AlphaFoldDB" id="A0A841KP37"/>
<keyword evidence="1" id="KW-0732">Signal</keyword>
<dbReference type="Proteomes" id="UP000560000">
    <property type="component" value="Unassembled WGS sequence"/>
</dbReference>
<dbReference type="PANTHER" id="PTHR30251:SF4">
    <property type="entry name" value="SLR1668 PROTEIN"/>
    <property type="match status" value="1"/>
</dbReference>
<feature type="chain" id="PRO_5032486730" evidence="1">
    <location>
        <begin position="26"/>
        <end position="241"/>
    </location>
</feature>
<reference evidence="3 4" key="1">
    <citation type="submission" date="2020-08" db="EMBL/GenBank/DDBJ databases">
        <title>Genomic Encyclopedia of Type Strains, Phase IV (KMG-IV): sequencing the most valuable type-strain genomes for metagenomic binning, comparative biology and taxonomic classification.</title>
        <authorList>
            <person name="Goeker M."/>
        </authorList>
    </citation>
    <scope>NUCLEOTIDE SEQUENCE [LARGE SCALE GENOMIC DNA]</scope>
    <source>
        <strain evidence="3 4">DSM 107085</strain>
    </source>
</reference>
<comment type="caution">
    <text evidence="3">The sequence shown here is derived from an EMBL/GenBank/DDBJ whole genome shotgun (WGS) entry which is preliminary data.</text>
</comment>
<dbReference type="RefSeq" id="WP_052394993.1">
    <property type="nucleotide sequence ID" value="NZ_JACHET010000001.1"/>
</dbReference>
<evidence type="ECO:0000256" key="1">
    <source>
        <dbReference type="SAM" id="SignalP"/>
    </source>
</evidence>
<dbReference type="OrthoDB" id="511700at2"/>
<dbReference type="EMBL" id="JACHET010000001">
    <property type="protein sequence ID" value="MBB6185609.1"/>
    <property type="molecule type" value="Genomic_DNA"/>
</dbReference>
<dbReference type="SUPFAM" id="SSF49354">
    <property type="entry name" value="PapD-like"/>
    <property type="match status" value="1"/>
</dbReference>
<dbReference type="Gene3D" id="2.60.40.10">
    <property type="entry name" value="Immunoglobulins"/>
    <property type="match status" value="1"/>
</dbReference>
<dbReference type="PANTHER" id="PTHR30251">
    <property type="entry name" value="PILUS ASSEMBLY CHAPERONE"/>
    <property type="match status" value="1"/>
</dbReference>
<dbReference type="InterPro" id="IPR008962">
    <property type="entry name" value="PapD-like_sf"/>
</dbReference>
<proteinExistence type="predicted"/>
<dbReference type="GO" id="GO:0071555">
    <property type="term" value="P:cell wall organization"/>
    <property type="evidence" value="ECO:0007669"/>
    <property type="project" value="InterPro"/>
</dbReference>
<feature type="domain" description="Pili assembly chaperone N-terminal" evidence="2">
    <location>
        <begin position="28"/>
        <end position="142"/>
    </location>
</feature>
<protein>
    <submittedName>
        <fullName evidence="3">Fimbrial chaperone protein</fullName>
    </submittedName>
</protein>
<gene>
    <name evidence="3" type="ORF">HNQ86_002954</name>
</gene>
<dbReference type="InterPro" id="IPR016147">
    <property type="entry name" value="Pili_assmbl_chaperone_N"/>
</dbReference>
<sequence length="241" mass="25793">MLSALRRILGGALLLVGLAAGSASAGSLSVAPTTVKLDAKGGAAVLYAMNRGDQPIMVQVEGYAWVQRGGTDRLIATDALQLSPPMARIAPGEKQTIRLRVTPSTQPHERSFRLLVSELPDPNHKTSDGVRVLLQFSVPVFVDDRAHEAPALHWEAQRTPDGIRVSVRNRGAGYAKLVDLTAVAPDGSRHPLTAKSLNYVLAGAERSWTLSHLPHAPAQLRIEGRELHGNTALHAAVTVRD</sequence>
<evidence type="ECO:0000313" key="4">
    <source>
        <dbReference type="Proteomes" id="UP000560000"/>
    </source>
</evidence>
<organism evidence="3 4">
    <name type="scientific">Oleiagrimonas soli</name>
    <dbReference type="NCBI Taxonomy" id="1543381"/>
    <lineage>
        <taxon>Bacteria</taxon>
        <taxon>Pseudomonadati</taxon>
        <taxon>Pseudomonadota</taxon>
        <taxon>Gammaproteobacteria</taxon>
        <taxon>Lysobacterales</taxon>
        <taxon>Rhodanobacteraceae</taxon>
        <taxon>Oleiagrimonas</taxon>
    </lineage>
</organism>
<name>A0A841KP37_9GAMM</name>
<evidence type="ECO:0000259" key="2">
    <source>
        <dbReference type="Pfam" id="PF00345"/>
    </source>
</evidence>